<gene>
    <name evidence="2" type="ORF">PVAP13_8KG046100</name>
</gene>
<dbReference type="InterPro" id="IPR011044">
    <property type="entry name" value="Quino_amine_DH_bsu"/>
</dbReference>
<comment type="caution">
    <text evidence="2">The sequence shown here is derived from an EMBL/GenBank/DDBJ whole genome shotgun (WGS) entry which is preliminary data.</text>
</comment>
<sequence>MSDKRRQQYSHGGGHHKRRQRPHNKHLYLVLDDWDKGFTIHKIDADSFFHSDDDDDDSSAARHLPEPPALRLEPPVGRDPGHGDVSFAALGTKIFAFTNQRCGLAYDAETGGLSMGAHAPAQMVCGFSASIAVGEVLYMLTYRYFDKQQPLSFDAMSWAPTSPDARQHPTEGWTWKTLPPPAFHSCVHSYALHPNGHTIFMTSSDDQGRMGTYSFGTVDCAWRFHGRWVLPFDGQGHFDGELDAWVGLHRDGYICACQVISPSFKSTAPCFYPDCKMTREDMLAKKSMTATLTYMGATKFCLVECAPAKNLEKRRSAYGSHDGCVIHLTMFGLKYNHKGELQITAHHRSTRSFLVSRHRDTFVPHAFSM</sequence>
<feature type="compositionally biased region" description="Basic residues" evidence="1">
    <location>
        <begin position="13"/>
        <end position="22"/>
    </location>
</feature>
<dbReference type="PANTHER" id="PTHR33085:SF68">
    <property type="entry name" value="DUF1618 DOMAIN-CONTAINING PROTEIN"/>
    <property type="match status" value="1"/>
</dbReference>
<feature type="region of interest" description="Disordered" evidence="1">
    <location>
        <begin position="1"/>
        <end position="22"/>
    </location>
</feature>
<reference evidence="2" key="1">
    <citation type="submission" date="2020-05" db="EMBL/GenBank/DDBJ databases">
        <title>WGS assembly of Panicum virgatum.</title>
        <authorList>
            <person name="Lovell J.T."/>
            <person name="Jenkins J."/>
            <person name="Shu S."/>
            <person name="Juenger T.E."/>
            <person name="Schmutz J."/>
        </authorList>
    </citation>
    <scope>NUCLEOTIDE SEQUENCE</scope>
    <source>
        <strain evidence="2">AP13</strain>
    </source>
</reference>
<dbReference type="InterPro" id="IPR012871">
    <property type="entry name" value="DUF1668_ORYSA"/>
</dbReference>
<protein>
    <submittedName>
        <fullName evidence="2">Uncharacterized protein</fullName>
    </submittedName>
</protein>
<organism evidence="2 3">
    <name type="scientific">Panicum virgatum</name>
    <name type="common">Blackwell switchgrass</name>
    <dbReference type="NCBI Taxonomy" id="38727"/>
    <lineage>
        <taxon>Eukaryota</taxon>
        <taxon>Viridiplantae</taxon>
        <taxon>Streptophyta</taxon>
        <taxon>Embryophyta</taxon>
        <taxon>Tracheophyta</taxon>
        <taxon>Spermatophyta</taxon>
        <taxon>Magnoliopsida</taxon>
        <taxon>Liliopsida</taxon>
        <taxon>Poales</taxon>
        <taxon>Poaceae</taxon>
        <taxon>PACMAD clade</taxon>
        <taxon>Panicoideae</taxon>
        <taxon>Panicodae</taxon>
        <taxon>Paniceae</taxon>
        <taxon>Panicinae</taxon>
        <taxon>Panicum</taxon>
        <taxon>Panicum sect. Hiantes</taxon>
    </lineage>
</organism>
<dbReference type="Proteomes" id="UP000823388">
    <property type="component" value="Chromosome 8K"/>
</dbReference>
<dbReference type="PANTHER" id="PTHR33085">
    <property type="entry name" value="OS12G0113100 PROTEIN-RELATED"/>
    <property type="match status" value="1"/>
</dbReference>
<dbReference type="Pfam" id="PF07893">
    <property type="entry name" value="DUF1668"/>
    <property type="match status" value="1"/>
</dbReference>
<name>A0A8T0PDG0_PANVG</name>
<evidence type="ECO:0000256" key="1">
    <source>
        <dbReference type="SAM" id="MobiDB-lite"/>
    </source>
</evidence>
<dbReference type="AlphaFoldDB" id="A0A8T0PDG0"/>
<dbReference type="EMBL" id="CM029051">
    <property type="protein sequence ID" value="KAG2560151.1"/>
    <property type="molecule type" value="Genomic_DNA"/>
</dbReference>
<keyword evidence="3" id="KW-1185">Reference proteome</keyword>
<evidence type="ECO:0000313" key="2">
    <source>
        <dbReference type="EMBL" id="KAG2560151.1"/>
    </source>
</evidence>
<dbReference type="SUPFAM" id="SSF50969">
    <property type="entry name" value="YVTN repeat-like/Quinoprotein amine dehydrogenase"/>
    <property type="match status" value="1"/>
</dbReference>
<accession>A0A8T0PDG0</accession>
<proteinExistence type="predicted"/>
<feature type="region of interest" description="Disordered" evidence="1">
    <location>
        <begin position="54"/>
        <end position="78"/>
    </location>
</feature>
<evidence type="ECO:0000313" key="3">
    <source>
        <dbReference type="Proteomes" id="UP000823388"/>
    </source>
</evidence>